<feature type="domain" description="HTH tetR-type" evidence="5">
    <location>
        <begin position="22"/>
        <end position="83"/>
    </location>
</feature>
<sequence>MTAVDTDSAQRRRSGVRRERAEVTREHLLHTAERLFAERGLSEVSSRQIVEAAGQANNSALAYHVGTRADLLRAISRAHVEPITRRSRELFDETRGSSDPGEYLGCLVRPYTEHLASLGTPSWYARFAAQLATDPAYVGVVLWAPELAALLEDAHHAMSAHVPDLPSELTRLRYQTARLAVLHTCAEQERAAADTGVPADWELIGDALTDGITGMLLAPVRPRPHQG</sequence>
<gene>
    <name evidence="6" type="ORF">TL08_18560</name>
</gene>
<dbReference type="Gene3D" id="1.10.357.10">
    <property type="entry name" value="Tetracycline Repressor, domain 2"/>
    <property type="match status" value="1"/>
</dbReference>
<evidence type="ECO:0000313" key="6">
    <source>
        <dbReference type="EMBL" id="AOS64507.1"/>
    </source>
</evidence>
<dbReference type="Pfam" id="PF17939">
    <property type="entry name" value="TetR_C_30"/>
    <property type="match status" value="1"/>
</dbReference>
<dbReference type="GO" id="GO:0003700">
    <property type="term" value="F:DNA-binding transcription factor activity"/>
    <property type="evidence" value="ECO:0007669"/>
    <property type="project" value="TreeGrafter"/>
</dbReference>
<dbReference type="Pfam" id="PF00440">
    <property type="entry name" value="TetR_N"/>
    <property type="match status" value="1"/>
</dbReference>
<keyword evidence="7" id="KW-1185">Reference proteome</keyword>
<dbReference type="AlphaFoldDB" id="A0AAC9HRZ6"/>
<feature type="DNA-binding region" description="H-T-H motif" evidence="4">
    <location>
        <begin position="46"/>
        <end position="65"/>
    </location>
</feature>
<dbReference type="Proteomes" id="UP000095210">
    <property type="component" value="Chromosome"/>
</dbReference>
<dbReference type="RefSeq" id="WP_069850727.1">
    <property type="nucleotide sequence ID" value="NZ_CP014859.1"/>
</dbReference>
<dbReference type="InterPro" id="IPR041586">
    <property type="entry name" value="PsrA_TetR_C"/>
</dbReference>
<dbReference type="InterPro" id="IPR050109">
    <property type="entry name" value="HTH-type_TetR-like_transc_reg"/>
</dbReference>
<keyword evidence="1" id="KW-0805">Transcription regulation</keyword>
<evidence type="ECO:0000259" key="5">
    <source>
        <dbReference type="PROSITE" id="PS50977"/>
    </source>
</evidence>
<evidence type="ECO:0000256" key="3">
    <source>
        <dbReference type="ARBA" id="ARBA00023163"/>
    </source>
</evidence>
<evidence type="ECO:0000313" key="7">
    <source>
        <dbReference type="Proteomes" id="UP000095210"/>
    </source>
</evidence>
<proteinExistence type="predicted"/>
<dbReference type="KEGG" id="ahm:TL08_18560"/>
<evidence type="ECO:0000256" key="2">
    <source>
        <dbReference type="ARBA" id="ARBA00023125"/>
    </source>
</evidence>
<reference evidence="7" key="1">
    <citation type="submission" date="2016-03" db="EMBL/GenBank/DDBJ databases">
        <title>Complete genome sequence of the type strain Actinoalloteichus hymeniacidonis DSM 45092.</title>
        <authorList>
            <person name="Schaffert L."/>
            <person name="Albersmeier A."/>
            <person name="Winkler A."/>
            <person name="Kalinowski J."/>
            <person name="Zotchev S."/>
            <person name="Ruckert C."/>
        </authorList>
    </citation>
    <scope>NUCLEOTIDE SEQUENCE [LARGE SCALE GENOMIC DNA]</scope>
    <source>
        <strain evidence="7">HPA177(T) (DSM 45092(T))</strain>
    </source>
</reference>
<keyword evidence="2 4" id="KW-0238">DNA-binding</keyword>
<keyword evidence="3" id="KW-0804">Transcription</keyword>
<accession>A0AAC9HRZ6</accession>
<organism evidence="6 7">
    <name type="scientific">Actinoalloteichus hymeniacidonis</name>
    <dbReference type="NCBI Taxonomy" id="340345"/>
    <lineage>
        <taxon>Bacteria</taxon>
        <taxon>Bacillati</taxon>
        <taxon>Actinomycetota</taxon>
        <taxon>Actinomycetes</taxon>
        <taxon>Pseudonocardiales</taxon>
        <taxon>Pseudonocardiaceae</taxon>
        <taxon>Actinoalloteichus</taxon>
    </lineage>
</organism>
<protein>
    <submittedName>
        <fullName evidence="6">Transcriptional regulator, TetR family</fullName>
    </submittedName>
</protein>
<dbReference type="PANTHER" id="PTHR30055:SF234">
    <property type="entry name" value="HTH-TYPE TRANSCRIPTIONAL REGULATOR BETI"/>
    <property type="match status" value="1"/>
</dbReference>
<dbReference type="PROSITE" id="PS50977">
    <property type="entry name" value="HTH_TETR_2"/>
    <property type="match status" value="1"/>
</dbReference>
<dbReference type="GO" id="GO:0000976">
    <property type="term" value="F:transcription cis-regulatory region binding"/>
    <property type="evidence" value="ECO:0007669"/>
    <property type="project" value="TreeGrafter"/>
</dbReference>
<dbReference type="InterPro" id="IPR001647">
    <property type="entry name" value="HTH_TetR"/>
</dbReference>
<dbReference type="PANTHER" id="PTHR30055">
    <property type="entry name" value="HTH-TYPE TRANSCRIPTIONAL REGULATOR RUTR"/>
    <property type="match status" value="1"/>
</dbReference>
<dbReference type="EMBL" id="CP014859">
    <property type="protein sequence ID" value="AOS64507.1"/>
    <property type="molecule type" value="Genomic_DNA"/>
</dbReference>
<evidence type="ECO:0000256" key="4">
    <source>
        <dbReference type="PROSITE-ProRule" id="PRU00335"/>
    </source>
</evidence>
<dbReference type="SUPFAM" id="SSF46689">
    <property type="entry name" value="Homeodomain-like"/>
    <property type="match status" value="1"/>
</dbReference>
<dbReference type="InterPro" id="IPR009057">
    <property type="entry name" value="Homeodomain-like_sf"/>
</dbReference>
<evidence type="ECO:0000256" key="1">
    <source>
        <dbReference type="ARBA" id="ARBA00023015"/>
    </source>
</evidence>
<name>A0AAC9HRZ6_9PSEU</name>